<evidence type="ECO:0000256" key="8">
    <source>
        <dbReference type="SAM" id="MobiDB-lite"/>
    </source>
</evidence>
<dbReference type="GO" id="GO:0000155">
    <property type="term" value="F:phosphorelay sensor kinase activity"/>
    <property type="evidence" value="ECO:0007669"/>
    <property type="project" value="InterPro"/>
</dbReference>
<evidence type="ECO:0000259" key="12">
    <source>
        <dbReference type="PROSITE" id="PS50113"/>
    </source>
</evidence>
<feature type="compositionally biased region" description="Polar residues" evidence="8">
    <location>
        <begin position="432"/>
        <end position="441"/>
    </location>
</feature>
<feature type="modified residue" description="4-aspartylphosphate" evidence="6">
    <location>
        <position position="56"/>
    </location>
</feature>
<feature type="coiled-coil region" evidence="7">
    <location>
        <begin position="256"/>
        <end position="283"/>
    </location>
</feature>
<dbReference type="PRINTS" id="PR00344">
    <property type="entry name" value="BCTRLSENSOR"/>
</dbReference>
<keyword evidence="4 13" id="KW-0808">Transferase</keyword>
<dbReference type="InterPro" id="IPR011006">
    <property type="entry name" value="CheY-like_superfamily"/>
</dbReference>
<dbReference type="InterPro" id="IPR003661">
    <property type="entry name" value="HisK_dim/P_dom"/>
</dbReference>
<dbReference type="EC" id="2.7.13.3" evidence="2"/>
<gene>
    <name evidence="13" type="ORF">Chro_5367</name>
</gene>
<dbReference type="SUPFAM" id="SSF47384">
    <property type="entry name" value="Homodimeric domain of signal transducing histidine kinase"/>
    <property type="match status" value="1"/>
</dbReference>
<feature type="domain" description="Response regulatory" evidence="10">
    <location>
        <begin position="662"/>
        <end position="780"/>
    </location>
</feature>
<evidence type="ECO:0000256" key="4">
    <source>
        <dbReference type="ARBA" id="ARBA00022777"/>
    </source>
</evidence>
<evidence type="ECO:0000259" key="11">
    <source>
        <dbReference type="PROSITE" id="PS50112"/>
    </source>
</evidence>
<dbReference type="Gene3D" id="1.10.287.130">
    <property type="match status" value="1"/>
</dbReference>
<evidence type="ECO:0000313" key="13">
    <source>
        <dbReference type="EMBL" id="AFY90732.1"/>
    </source>
</evidence>
<dbReference type="CDD" id="cd00156">
    <property type="entry name" value="REC"/>
    <property type="match status" value="1"/>
</dbReference>
<dbReference type="Gene3D" id="3.30.565.10">
    <property type="entry name" value="Histidine kinase-like ATPase, C-terminal domain"/>
    <property type="match status" value="1"/>
</dbReference>
<keyword evidence="7" id="KW-0175">Coiled coil</keyword>
<dbReference type="InterPro" id="IPR001789">
    <property type="entry name" value="Sig_transdc_resp-reg_receiver"/>
</dbReference>
<feature type="modified residue" description="4-aspartylphosphate" evidence="6">
    <location>
        <position position="711"/>
    </location>
</feature>
<evidence type="ECO:0000256" key="1">
    <source>
        <dbReference type="ARBA" id="ARBA00000085"/>
    </source>
</evidence>
<dbReference type="SMART" id="SM00388">
    <property type="entry name" value="HisKA"/>
    <property type="match status" value="1"/>
</dbReference>
<dbReference type="OrthoDB" id="9790669at2"/>
<evidence type="ECO:0000259" key="10">
    <source>
        <dbReference type="PROSITE" id="PS50110"/>
    </source>
</evidence>
<dbReference type="CDD" id="cd00082">
    <property type="entry name" value="HisKA"/>
    <property type="match status" value="1"/>
</dbReference>
<evidence type="ECO:0000259" key="9">
    <source>
        <dbReference type="PROSITE" id="PS50109"/>
    </source>
</evidence>
<dbReference type="STRING" id="251229.Chro_5367"/>
<keyword evidence="5" id="KW-0902">Two-component regulatory system</keyword>
<dbReference type="InterPro" id="IPR000014">
    <property type="entry name" value="PAS"/>
</dbReference>
<feature type="compositionally biased region" description="Gly residues" evidence="8">
    <location>
        <begin position="420"/>
        <end position="431"/>
    </location>
</feature>
<evidence type="ECO:0000256" key="3">
    <source>
        <dbReference type="ARBA" id="ARBA00022553"/>
    </source>
</evidence>
<reference evidence="13 14" key="1">
    <citation type="submission" date="2012-06" db="EMBL/GenBank/DDBJ databases">
        <title>Finished chromosome of genome of Chroococcidiopsis thermalis PCC 7203.</title>
        <authorList>
            <consortium name="US DOE Joint Genome Institute"/>
            <person name="Gugger M."/>
            <person name="Coursin T."/>
            <person name="Rippka R."/>
            <person name="Tandeau De Marsac N."/>
            <person name="Huntemann M."/>
            <person name="Wei C.-L."/>
            <person name="Han J."/>
            <person name="Detter J.C."/>
            <person name="Han C."/>
            <person name="Tapia R."/>
            <person name="Davenport K."/>
            <person name="Daligault H."/>
            <person name="Erkkila T."/>
            <person name="Gu W."/>
            <person name="Munk A.C.C."/>
            <person name="Teshima H."/>
            <person name="Xu Y."/>
            <person name="Chain P."/>
            <person name="Chen A."/>
            <person name="Krypides N."/>
            <person name="Mavromatis K."/>
            <person name="Markowitz V."/>
            <person name="Szeto E."/>
            <person name="Ivanova N."/>
            <person name="Mikhailova N."/>
            <person name="Ovchinnikova G."/>
            <person name="Pagani I."/>
            <person name="Pati A."/>
            <person name="Goodwin L."/>
            <person name="Peters L."/>
            <person name="Pitluck S."/>
            <person name="Woyke T."/>
            <person name="Kerfeld C."/>
        </authorList>
    </citation>
    <scope>NUCLEOTIDE SEQUENCE [LARGE SCALE GENOMIC DNA]</scope>
    <source>
        <strain evidence="13 14">PCC 7203</strain>
    </source>
</reference>
<organism evidence="13 14">
    <name type="scientific">Chroococcidiopsis thermalis (strain PCC 7203)</name>
    <dbReference type="NCBI Taxonomy" id="251229"/>
    <lineage>
        <taxon>Bacteria</taxon>
        <taxon>Bacillati</taxon>
        <taxon>Cyanobacteriota</taxon>
        <taxon>Cyanophyceae</taxon>
        <taxon>Chroococcidiopsidales</taxon>
        <taxon>Chroococcidiopsidaceae</taxon>
        <taxon>Chroococcidiopsis</taxon>
    </lineage>
</organism>
<dbReference type="InParanoid" id="K9U6K2"/>
<dbReference type="Gene3D" id="3.40.50.2300">
    <property type="match status" value="2"/>
</dbReference>
<dbReference type="PANTHER" id="PTHR43547">
    <property type="entry name" value="TWO-COMPONENT HISTIDINE KINASE"/>
    <property type="match status" value="1"/>
</dbReference>
<keyword evidence="4 13" id="KW-0418">Kinase</keyword>
<sequence length="783" mass="86089">MMSLKFLILEDSILDAELITALLAESEIECELIQVKTRSEFQAALERGGFDLILSDYSLPGFDGISALVMARQLCPDVPFIFVTATMGEEVAIETLKGGATDYVLKQRLERLIPAVERSLREAAERRARVVAEAELSLREEEFRALVENSPDIIARFDRDLRHLYVNPVVEQATGKPPEMYVGKTHAEVGVSPEICTLWQSSLRQVFATQKEDFFEYDFPAPGNGIRYYQTRVVPEFNPDGSVQTLLAITRDITQSKLAEQALRAREAQLQQQAEELKRANQVKDEFLAVLSHELRSPLNAILGWAKLLRTRKFSPDIFNRALETIERNAQLQTRLIEDLLDISRIIRGKLTLNPQPVNLETVITSALETVYLSAQTKCIELVFEGAGSRESGVGSREERQGGQGGQGVTRGPRDRREWGLGGQGGQGGQGSNSSHQPLATSHSQLPITNYQLPIVLGDPSRLQQIVWNLLSNAIKFTPSGGRVEVKLQLSTVAPTTTIREQGTWECREQGEEGRGAEKQQLSTVNCQPSQSLALASTIDNQQPTTNYAQIAVTDNGIGISAEFLPHIFDYFRQADASITRSYGGLGLGLAIVRHLVELHGGTVCAESLGVGQGATFRVMLPLLENSEFGIRNSEFGMNHTRTGGFGNPPLPIPDSRLNNIRVLVVEDDRDTREFLALTLEEYGAQSIVVDSAVAALEALEKSLPDILVSDIGMPATDGYTFIQKVRALPPEQGGQIPAIALTAYAREQDRDRAIAAGFQIHLAKPVVSDELVEAIGQLISDQ</sequence>
<dbReference type="RefSeq" id="WP_015157270.1">
    <property type="nucleotide sequence ID" value="NC_019695.1"/>
</dbReference>
<feature type="domain" description="Histidine kinase" evidence="9">
    <location>
        <begin position="290"/>
        <end position="625"/>
    </location>
</feature>
<dbReference type="InterPro" id="IPR013656">
    <property type="entry name" value="PAS_4"/>
</dbReference>
<dbReference type="SMART" id="SM00448">
    <property type="entry name" value="REC"/>
    <property type="match status" value="2"/>
</dbReference>
<dbReference type="Pfam" id="PF00072">
    <property type="entry name" value="Response_reg"/>
    <property type="match status" value="2"/>
</dbReference>
<dbReference type="SUPFAM" id="SSF55785">
    <property type="entry name" value="PYP-like sensor domain (PAS domain)"/>
    <property type="match status" value="1"/>
</dbReference>
<feature type="region of interest" description="Disordered" evidence="8">
    <location>
        <begin position="390"/>
        <end position="441"/>
    </location>
</feature>
<dbReference type="PATRIC" id="fig|251229.3.peg.6271"/>
<dbReference type="HOGENOM" id="CLU_000445_114_15_3"/>
<comment type="catalytic activity">
    <reaction evidence="1">
        <text>ATP + protein L-histidine = ADP + protein N-phospho-L-histidine.</text>
        <dbReference type="EC" id="2.7.13.3"/>
    </reaction>
</comment>
<dbReference type="FunCoup" id="K9U6K2">
    <property type="interactions" value="242"/>
</dbReference>
<accession>K9U6K2</accession>
<feature type="domain" description="PAS" evidence="11">
    <location>
        <begin position="139"/>
        <end position="210"/>
    </location>
</feature>
<name>K9U6K2_CHRTP</name>
<dbReference type="PROSITE" id="PS50113">
    <property type="entry name" value="PAC"/>
    <property type="match status" value="1"/>
</dbReference>
<dbReference type="Proteomes" id="UP000010384">
    <property type="component" value="Chromosome"/>
</dbReference>
<dbReference type="InterPro" id="IPR036097">
    <property type="entry name" value="HisK_dim/P_sf"/>
</dbReference>
<dbReference type="PROSITE" id="PS50109">
    <property type="entry name" value="HIS_KIN"/>
    <property type="match status" value="1"/>
</dbReference>
<dbReference type="PANTHER" id="PTHR43547:SF2">
    <property type="entry name" value="HYBRID SIGNAL TRANSDUCTION HISTIDINE KINASE C"/>
    <property type="match status" value="1"/>
</dbReference>
<dbReference type="EMBL" id="CP003597">
    <property type="protein sequence ID" value="AFY90732.1"/>
    <property type="molecule type" value="Genomic_DNA"/>
</dbReference>
<dbReference type="KEGG" id="cthe:Chro_5367"/>
<dbReference type="InterPro" id="IPR036890">
    <property type="entry name" value="HATPase_C_sf"/>
</dbReference>
<dbReference type="SUPFAM" id="SSF52172">
    <property type="entry name" value="CheY-like"/>
    <property type="match status" value="2"/>
</dbReference>
<keyword evidence="3 6" id="KW-0597">Phosphoprotein</keyword>
<proteinExistence type="predicted"/>
<keyword evidence="14" id="KW-1185">Reference proteome</keyword>
<dbReference type="PROSITE" id="PS50112">
    <property type="entry name" value="PAS"/>
    <property type="match status" value="1"/>
</dbReference>
<dbReference type="eggNOG" id="COG0784">
    <property type="taxonomic scope" value="Bacteria"/>
</dbReference>
<evidence type="ECO:0000256" key="5">
    <source>
        <dbReference type="ARBA" id="ARBA00023012"/>
    </source>
</evidence>
<evidence type="ECO:0000256" key="7">
    <source>
        <dbReference type="SAM" id="Coils"/>
    </source>
</evidence>
<dbReference type="InterPro" id="IPR003594">
    <property type="entry name" value="HATPase_dom"/>
</dbReference>
<dbReference type="eggNOG" id="COG0642">
    <property type="taxonomic scope" value="Bacteria"/>
</dbReference>
<dbReference type="Pfam" id="PF08448">
    <property type="entry name" value="PAS_4"/>
    <property type="match status" value="1"/>
</dbReference>
<feature type="domain" description="PAC" evidence="12">
    <location>
        <begin position="213"/>
        <end position="265"/>
    </location>
</feature>
<evidence type="ECO:0000256" key="6">
    <source>
        <dbReference type="PROSITE-ProRule" id="PRU00169"/>
    </source>
</evidence>
<dbReference type="Pfam" id="PF02518">
    <property type="entry name" value="HATPase_c"/>
    <property type="match status" value="2"/>
</dbReference>
<protein>
    <recommendedName>
        <fullName evidence="2">histidine kinase</fullName>
        <ecNumber evidence="2">2.7.13.3</ecNumber>
    </recommendedName>
</protein>
<dbReference type="SMART" id="SM00387">
    <property type="entry name" value="HATPase_c"/>
    <property type="match status" value="1"/>
</dbReference>
<dbReference type="Pfam" id="PF00512">
    <property type="entry name" value="HisKA"/>
    <property type="match status" value="1"/>
</dbReference>
<dbReference type="SUPFAM" id="SSF55874">
    <property type="entry name" value="ATPase domain of HSP90 chaperone/DNA topoisomerase II/histidine kinase"/>
    <property type="match status" value="1"/>
</dbReference>
<evidence type="ECO:0000256" key="2">
    <source>
        <dbReference type="ARBA" id="ARBA00012438"/>
    </source>
</evidence>
<dbReference type="InterPro" id="IPR035965">
    <property type="entry name" value="PAS-like_dom_sf"/>
</dbReference>
<dbReference type="InterPro" id="IPR005467">
    <property type="entry name" value="His_kinase_dom"/>
</dbReference>
<evidence type="ECO:0000313" key="14">
    <source>
        <dbReference type="Proteomes" id="UP000010384"/>
    </source>
</evidence>
<dbReference type="CDD" id="cd17580">
    <property type="entry name" value="REC_2_DhkD-like"/>
    <property type="match status" value="1"/>
</dbReference>
<dbReference type="AlphaFoldDB" id="K9U6K2"/>
<dbReference type="CDD" id="cd00130">
    <property type="entry name" value="PAS"/>
    <property type="match status" value="1"/>
</dbReference>
<dbReference type="eggNOG" id="COG0745">
    <property type="taxonomic scope" value="Bacteria"/>
</dbReference>
<dbReference type="SMART" id="SM00091">
    <property type="entry name" value="PAS"/>
    <property type="match status" value="1"/>
</dbReference>
<dbReference type="PROSITE" id="PS50110">
    <property type="entry name" value="RESPONSE_REGULATORY"/>
    <property type="match status" value="2"/>
</dbReference>
<dbReference type="NCBIfam" id="TIGR00229">
    <property type="entry name" value="sensory_box"/>
    <property type="match status" value="1"/>
</dbReference>
<feature type="domain" description="Response regulatory" evidence="10">
    <location>
        <begin position="5"/>
        <end position="121"/>
    </location>
</feature>
<dbReference type="InterPro" id="IPR000700">
    <property type="entry name" value="PAS-assoc_C"/>
</dbReference>
<dbReference type="InterPro" id="IPR004358">
    <property type="entry name" value="Sig_transdc_His_kin-like_C"/>
</dbReference>
<dbReference type="Gene3D" id="3.30.450.20">
    <property type="entry name" value="PAS domain"/>
    <property type="match status" value="1"/>
</dbReference>